<protein>
    <submittedName>
        <fullName evidence="1">Uncharacterized protein</fullName>
    </submittedName>
</protein>
<dbReference type="Proteomes" id="UP000004947">
    <property type="component" value="Unassembled WGS sequence"/>
</dbReference>
<proteinExistence type="predicted"/>
<dbReference type="PROSITE" id="PS51257">
    <property type="entry name" value="PROKAR_LIPOPROTEIN"/>
    <property type="match status" value="1"/>
</dbReference>
<evidence type="ECO:0000313" key="2">
    <source>
        <dbReference type="Proteomes" id="UP000004947"/>
    </source>
</evidence>
<gene>
    <name evidence="1" type="ORF">LNTAR_07184</name>
</gene>
<reference evidence="1 2" key="1">
    <citation type="journal article" date="2010" name="J. Bacteriol.">
        <title>Genome sequence of Lentisphaera araneosa HTCC2155T, the type species of the order Lentisphaerales in the phylum Lentisphaerae.</title>
        <authorList>
            <person name="Thrash J.C."/>
            <person name="Cho J.C."/>
            <person name="Vergin K.L."/>
            <person name="Morris R.M."/>
            <person name="Giovannoni S.J."/>
        </authorList>
    </citation>
    <scope>NUCLEOTIDE SEQUENCE [LARGE SCALE GENOMIC DNA]</scope>
    <source>
        <strain evidence="1 2">HTCC2155</strain>
    </source>
</reference>
<comment type="caution">
    <text evidence="1">The sequence shown here is derived from an EMBL/GenBank/DDBJ whole genome shotgun (WGS) entry which is preliminary data.</text>
</comment>
<evidence type="ECO:0000313" key="1">
    <source>
        <dbReference type="EMBL" id="EDM27008.1"/>
    </source>
</evidence>
<accession>A6DMX2</accession>
<keyword evidence="2" id="KW-1185">Reference proteome</keyword>
<dbReference type="AlphaFoldDB" id="A6DMX2"/>
<sequence>MKAKLLIGLTTLSIVTGCTSSLEKRMSKLEQATIKEHDDPKIEKLLSQLTAASYYSSYKPTKNDILIALAY</sequence>
<organism evidence="1 2">
    <name type="scientific">Lentisphaera araneosa HTCC2155</name>
    <dbReference type="NCBI Taxonomy" id="313628"/>
    <lineage>
        <taxon>Bacteria</taxon>
        <taxon>Pseudomonadati</taxon>
        <taxon>Lentisphaerota</taxon>
        <taxon>Lentisphaeria</taxon>
        <taxon>Lentisphaerales</taxon>
        <taxon>Lentisphaeraceae</taxon>
        <taxon>Lentisphaera</taxon>
    </lineage>
</organism>
<dbReference type="EMBL" id="ABCK01000012">
    <property type="protein sequence ID" value="EDM27008.1"/>
    <property type="molecule type" value="Genomic_DNA"/>
</dbReference>
<name>A6DMX2_9BACT</name>
<dbReference type="RefSeq" id="WP_007279215.1">
    <property type="nucleotide sequence ID" value="NZ_ABCK01000012.1"/>
</dbReference>